<dbReference type="FunFam" id="3.40.50.720:FF:000594">
    <property type="entry name" value="Short-chain oxidoreductase"/>
    <property type="match status" value="1"/>
</dbReference>
<evidence type="ECO:0000256" key="2">
    <source>
        <dbReference type="ARBA" id="ARBA00023002"/>
    </source>
</evidence>
<comment type="similarity">
    <text evidence="1">Belongs to the short-chain dehydrogenases/reductases (SDR) family.</text>
</comment>
<accession>A0AAU2GST2</accession>
<reference evidence="5" key="1">
    <citation type="submission" date="2022-10" db="EMBL/GenBank/DDBJ databases">
        <title>The complete genomes of actinobacterial strains from the NBC collection.</title>
        <authorList>
            <person name="Joergensen T.S."/>
            <person name="Alvarez Arevalo M."/>
            <person name="Sterndorff E.B."/>
            <person name="Faurdal D."/>
            <person name="Vuksanovic O."/>
            <person name="Mourched A.-S."/>
            <person name="Charusanti P."/>
            <person name="Shaw S."/>
            <person name="Blin K."/>
            <person name="Weber T."/>
        </authorList>
    </citation>
    <scope>NUCLEOTIDE SEQUENCE</scope>
    <source>
        <strain evidence="5">NBC_00060</strain>
    </source>
</reference>
<evidence type="ECO:0000256" key="1">
    <source>
        <dbReference type="ARBA" id="ARBA00006484"/>
    </source>
</evidence>
<organism evidence="5">
    <name type="scientific">Streptomyces sp. NBC_00060</name>
    <dbReference type="NCBI Taxonomy" id="2975636"/>
    <lineage>
        <taxon>Bacteria</taxon>
        <taxon>Bacillati</taxon>
        <taxon>Actinomycetota</taxon>
        <taxon>Actinomycetes</taxon>
        <taxon>Kitasatosporales</taxon>
        <taxon>Streptomycetaceae</taxon>
        <taxon>Streptomyces</taxon>
    </lineage>
</organism>
<feature type="region of interest" description="Disordered" evidence="4">
    <location>
        <begin position="1"/>
        <end position="42"/>
    </location>
</feature>
<dbReference type="AlphaFoldDB" id="A0AAU2GST2"/>
<dbReference type="Gene3D" id="3.40.50.720">
    <property type="entry name" value="NAD(P)-binding Rossmann-like Domain"/>
    <property type="match status" value="1"/>
</dbReference>
<dbReference type="EMBL" id="CP108253">
    <property type="protein sequence ID" value="WTU38907.1"/>
    <property type="molecule type" value="Genomic_DNA"/>
</dbReference>
<feature type="compositionally biased region" description="Low complexity" evidence="4">
    <location>
        <begin position="1"/>
        <end position="33"/>
    </location>
</feature>
<proteinExistence type="inferred from homology"/>
<dbReference type="Pfam" id="PF00106">
    <property type="entry name" value="adh_short"/>
    <property type="match status" value="1"/>
</dbReference>
<name>A0AAU2GST2_9ACTN</name>
<dbReference type="GO" id="GO:0016491">
    <property type="term" value="F:oxidoreductase activity"/>
    <property type="evidence" value="ECO:0007669"/>
    <property type="project" value="UniProtKB-KW"/>
</dbReference>
<gene>
    <name evidence="5" type="ORF">OHV25_04625</name>
</gene>
<dbReference type="PANTHER" id="PTHR24320:SF148">
    <property type="entry name" value="NAD(P)-BINDING ROSSMANN-FOLD SUPERFAMILY PROTEIN"/>
    <property type="match status" value="1"/>
</dbReference>
<dbReference type="PANTHER" id="PTHR24320">
    <property type="entry name" value="RETINOL DEHYDROGENASE"/>
    <property type="match status" value="1"/>
</dbReference>
<evidence type="ECO:0000256" key="3">
    <source>
        <dbReference type="ARBA" id="ARBA00071493"/>
    </source>
</evidence>
<evidence type="ECO:0000256" key="4">
    <source>
        <dbReference type="SAM" id="MobiDB-lite"/>
    </source>
</evidence>
<dbReference type="PRINTS" id="PR00081">
    <property type="entry name" value="GDHRDH"/>
</dbReference>
<keyword evidence="2" id="KW-0560">Oxidoreductase</keyword>
<dbReference type="SUPFAM" id="SSF51735">
    <property type="entry name" value="NAD(P)-binding Rossmann-fold domains"/>
    <property type="match status" value="1"/>
</dbReference>
<protein>
    <recommendedName>
        <fullName evidence="3">Probable oxidoreductase</fullName>
    </recommendedName>
</protein>
<dbReference type="NCBIfam" id="NF004845">
    <property type="entry name" value="PRK06196.1"/>
    <property type="match status" value="1"/>
</dbReference>
<dbReference type="InterPro" id="IPR036291">
    <property type="entry name" value="NAD(P)-bd_dom_sf"/>
</dbReference>
<evidence type="ECO:0000313" key="5">
    <source>
        <dbReference type="EMBL" id="WTU38907.1"/>
    </source>
</evidence>
<sequence length="366" mass="38141">MTTRTTSHTASHTASHPTRTTSTPPTTTPQRRTGSGHGPRSTAQEVLEGVDLTGKLAVVTGGYSGLGLETTRALAAAGAHVVVPARRRAAAQEALAGLTGADGGVGPAIEVDTLDLSDLDSVRAFADRFLASGRGIDIMVDNAGVMACPETRVGPGWEAQFATNHLGHFALVNHLWPALAAGGARVVAVSSRGHQLSGIRWDDVHFARGYDKWLAYGQAKTANVLFAVHLDARGRDAGVRAFALHPGEILTPLTRHVSREEMIDAGWVDEEGNVADSFKTPEQGAATQVWAATSPQLAGLGGVYCEDCDIAEPAGGPGDNGLVDGEVPRDELTTGVSAHATDPEQAARLWRLSAELTGVDAFAENA</sequence>
<dbReference type="InterPro" id="IPR002347">
    <property type="entry name" value="SDR_fam"/>
</dbReference>